<evidence type="ECO:0000313" key="2">
    <source>
        <dbReference type="Proteomes" id="UP000308600"/>
    </source>
</evidence>
<gene>
    <name evidence="1" type="ORF">BDN72DRAFT_833265</name>
</gene>
<keyword evidence="2" id="KW-1185">Reference proteome</keyword>
<organism evidence="1 2">
    <name type="scientific">Pluteus cervinus</name>
    <dbReference type="NCBI Taxonomy" id="181527"/>
    <lineage>
        <taxon>Eukaryota</taxon>
        <taxon>Fungi</taxon>
        <taxon>Dikarya</taxon>
        <taxon>Basidiomycota</taxon>
        <taxon>Agaricomycotina</taxon>
        <taxon>Agaricomycetes</taxon>
        <taxon>Agaricomycetidae</taxon>
        <taxon>Agaricales</taxon>
        <taxon>Pluteineae</taxon>
        <taxon>Pluteaceae</taxon>
        <taxon>Pluteus</taxon>
    </lineage>
</organism>
<accession>A0ACD3B9P1</accession>
<protein>
    <submittedName>
        <fullName evidence="1">Uncharacterized protein</fullName>
    </submittedName>
</protein>
<name>A0ACD3B9P1_9AGAR</name>
<reference evidence="1 2" key="1">
    <citation type="journal article" date="2019" name="Nat. Ecol. Evol.">
        <title>Megaphylogeny resolves global patterns of mushroom evolution.</title>
        <authorList>
            <person name="Varga T."/>
            <person name="Krizsan K."/>
            <person name="Foldi C."/>
            <person name="Dima B."/>
            <person name="Sanchez-Garcia M."/>
            <person name="Sanchez-Ramirez S."/>
            <person name="Szollosi G.J."/>
            <person name="Szarkandi J.G."/>
            <person name="Papp V."/>
            <person name="Albert L."/>
            <person name="Andreopoulos W."/>
            <person name="Angelini C."/>
            <person name="Antonin V."/>
            <person name="Barry K.W."/>
            <person name="Bougher N.L."/>
            <person name="Buchanan P."/>
            <person name="Buyck B."/>
            <person name="Bense V."/>
            <person name="Catcheside P."/>
            <person name="Chovatia M."/>
            <person name="Cooper J."/>
            <person name="Damon W."/>
            <person name="Desjardin D."/>
            <person name="Finy P."/>
            <person name="Geml J."/>
            <person name="Haridas S."/>
            <person name="Hughes K."/>
            <person name="Justo A."/>
            <person name="Karasinski D."/>
            <person name="Kautmanova I."/>
            <person name="Kiss B."/>
            <person name="Kocsube S."/>
            <person name="Kotiranta H."/>
            <person name="LaButti K.M."/>
            <person name="Lechner B.E."/>
            <person name="Liimatainen K."/>
            <person name="Lipzen A."/>
            <person name="Lukacs Z."/>
            <person name="Mihaltcheva S."/>
            <person name="Morgado L.N."/>
            <person name="Niskanen T."/>
            <person name="Noordeloos M.E."/>
            <person name="Ohm R.A."/>
            <person name="Ortiz-Santana B."/>
            <person name="Ovrebo C."/>
            <person name="Racz N."/>
            <person name="Riley R."/>
            <person name="Savchenko A."/>
            <person name="Shiryaev A."/>
            <person name="Soop K."/>
            <person name="Spirin V."/>
            <person name="Szebenyi C."/>
            <person name="Tomsovsky M."/>
            <person name="Tulloss R.E."/>
            <person name="Uehling J."/>
            <person name="Grigoriev I.V."/>
            <person name="Vagvolgyi C."/>
            <person name="Papp T."/>
            <person name="Martin F.M."/>
            <person name="Miettinen O."/>
            <person name="Hibbett D.S."/>
            <person name="Nagy L.G."/>
        </authorList>
    </citation>
    <scope>NUCLEOTIDE SEQUENCE [LARGE SCALE GENOMIC DNA]</scope>
    <source>
        <strain evidence="1 2">NL-1719</strain>
    </source>
</reference>
<sequence length="218" mass="24661">MNTYLALQSITRALHTPALHQTLRRSPHVAQLRHSSKYSKVIKNEKIPHDIVRVVDSETDRLAPAVSLKALLASIDKEQEDVYLVSTVPVPVVKVMNKREVYEKKKVLKAQAKSTLKRNVQKEAQMSWTSAPADLAHKMKKMREDLEKGYKVDLVLTIKRGSLPTLPTPKEMNARLDEILNQFADVAKEWKAREVRKTAAVLSLQGRSSSSVEETEET</sequence>
<dbReference type="EMBL" id="ML208268">
    <property type="protein sequence ID" value="TFK74354.1"/>
    <property type="molecule type" value="Genomic_DNA"/>
</dbReference>
<proteinExistence type="predicted"/>
<evidence type="ECO:0000313" key="1">
    <source>
        <dbReference type="EMBL" id="TFK74354.1"/>
    </source>
</evidence>
<dbReference type="Proteomes" id="UP000308600">
    <property type="component" value="Unassembled WGS sequence"/>
</dbReference>